<feature type="compositionally biased region" description="Basic and acidic residues" evidence="1">
    <location>
        <begin position="16"/>
        <end position="33"/>
    </location>
</feature>
<sequence length="94" mass="10174">MLFPVWSTGSSNSQNKEGDVAFDGKEHNAEKPESAVNLSPSSSALSGEQDDTTKKKDKEKSHVEYFTGNRDLNADFEDYSEDSSNDVSAAGPIV</sequence>
<reference evidence="2" key="1">
    <citation type="journal article" date="2019" name="Sci. Rep.">
        <title>Draft genome of Tanacetum cinerariifolium, the natural source of mosquito coil.</title>
        <authorList>
            <person name="Yamashiro T."/>
            <person name="Shiraishi A."/>
            <person name="Satake H."/>
            <person name="Nakayama K."/>
        </authorList>
    </citation>
    <scope>NUCLEOTIDE SEQUENCE</scope>
</reference>
<feature type="region of interest" description="Disordered" evidence="1">
    <location>
        <begin position="1"/>
        <end position="94"/>
    </location>
</feature>
<evidence type="ECO:0000256" key="1">
    <source>
        <dbReference type="SAM" id="MobiDB-lite"/>
    </source>
</evidence>
<feature type="compositionally biased region" description="Acidic residues" evidence="1">
    <location>
        <begin position="74"/>
        <end position="84"/>
    </location>
</feature>
<protein>
    <submittedName>
        <fullName evidence="2">Uncharacterized protein</fullName>
    </submittedName>
</protein>
<proteinExistence type="predicted"/>
<accession>A0A699TG34</accession>
<evidence type="ECO:0000313" key="2">
    <source>
        <dbReference type="EMBL" id="GFD08036.1"/>
    </source>
</evidence>
<organism evidence="2">
    <name type="scientific">Tanacetum cinerariifolium</name>
    <name type="common">Dalmatian daisy</name>
    <name type="synonym">Chrysanthemum cinerariifolium</name>
    <dbReference type="NCBI Taxonomy" id="118510"/>
    <lineage>
        <taxon>Eukaryota</taxon>
        <taxon>Viridiplantae</taxon>
        <taxon>Streptophyta</taxon>
        <taxon>Embryophyta</taxon>
        <taxon>Tracheophyta</taxon>
        <taxon>Spermatophyta</taxon>
        <taxon>Magnoliopsida</taxon>
        <taxon>eudicotyledons</taxon>
        <taxon>Gunneridae</taxon>
        <taxon>Pentapetalae</taxon>
        <taxon>asterids</taxon>
        <taxon>campanulids</taxon>
        <taxon>Asterales</taxon>
        <taxon>Asteraceae</taxon>
        <taxon>Asteroideae</taxon>
        <taxon>Anthemideae</taxon>
        <taxon>Anthemidinae</taxon>
        <taxon>Tanacetum</taxon>
    </lineage>
</organism>
<feature type="non-terminal residue" evidence="2">
    <location>
        <position position="94"/>
    </location>
</feature>
<comment type="caution">
    <text evidence="2">The sequence shown here is derived from an EMBL/GenBank/DDBJ whole genome shotgun (WGS) entry which is preliminary data.</text>
</comment>
<feature type="compositionally biased region" description="Basic and acidic residues" evidence="1">
    <location>
        <begin position="51"/>
        <end position="63"/>
    </location>
</feature>
<dbReference type="AlphaFoldDB" id="A0A699TG34"/>
<gene>
    <name evidence="2" type="ORF">Tci_880005</name>
</gene>
<name>A0A699TG34_TANCI</name>
<dbReference type="EMBL" id="BKCJ011235507">
    <property type="protein sequence ID" value="GFD08036.1"/>
    <property type="molecule type" value="Genomic_DNA"/>
</dbReference>
<feature type="compositionally biased region" description="Polar residues" evidence="1">
    <location>
        <begin position="36"/>
        <end position="46"/>
    </location>
</feature>